<name>A0AAU9APT4_LYSEN</name>
<proteinExistence type="predicted"/>
<dbReference type="SUPFAM" id="SSF52949">
    <property type="entry name" value="Macro domain-like"/>
    <property type="match status" value="1"/>
</dbReference>
<gene>
    <name evidence="2" type="ORF">LEN_3916</name>
</gene>
<feature type="domain" description="Macro" evidence="1">
    <location>
        <begin position="1"/>
        <end position="168"/>
    </location>
</feature>
<organism evidence="2 3">
    <name type="scientific">Lysobacter enzymogenes</name>
    <dbReference type="NCBI Taxonomy" id="69"/>
    <lineage>
        <taxon>Bacteria</taxon>
        <taxon>Pseudomonadati</taxon>
        <taxon>Pseudomonadota</taxon>
        <taxon>Gammaproteobacteria</taxon>
        <taxon>Lysobacterales</taxon>
        <taxon>Lysobacteraceae</taxon>
        <taxon>Lysobacter</taxon>
    </lineage>
</organism>
<dbReference type="InterPro" id="IPR002589">
    <property type="entry name" value="Macro_dom"/>
</dbReference>
<dbReference type="Gene3D" id="3.40.220.10">
    <property type="entry name" value="Leucine Aminopeptidase, subunit E, domain 1"/>
    <property type="match status" value="1"/>
</dbReference>
<dbReference type="KEGG" id="lem:LEN_3916"/>
<protein>
    <submittedName>
        <fullName evidence="2">Appr-1-P processing domain-containing protein</fullName>
    </submittedName>
</protein>
<evidence type="ECO:0000313" key="3">
    <source>
        <dbReference type="Proteomes" id="UP000218824"/>
    </source>
</evidence>
<dbReference type="GeneID" id="83065714"/>
<dbReference type="Proteomes" id="UP000218824">
    <property type="component" value="Chromosome"/>
</dbReference>
<evidence type="ECO:0000313" key="2">
    <source>
        <dbReference type="EMBL" id="BAV99403.1"/>
    </source>
</evidence>
<sequence length="168" mass="18200">MKNNTEPPLRAHPVIVDGDLLDQDVEAIVNPWNRNIIPWWLLLPQGVSGAIKHRGGTRPFRELARVGPIALGGAAITSAGCLPFKNIIHVAGINMLWRSSRRSIHDSVRSAMDIVAQNNIKSVAFPIIGAGSGGHDEEAALQLMLESFGEIGSAAEVLVVRFRPTKRC</sequence>
<dbReference type="Pfam" id="PF01661">
    <property type="entry name" value="Macro"/>
    <property type="match status" value="1"/>
</dbReference>
<dbReference type="RefSeq" id="WP_096379878.1">
    <property type="nucleotide sequence ID" value="NZ_AP014940.1"/>
</dbReference>
<dbReference type="SMART" id="SM00506">
    <property type="entry name" value="A1pp"/>
    <property type="match status" value="1"/>
</dbReference>
<accession>A0AAU9APT4</accession>
<dbReference type="EMBL" id="AP014940">
    <property type="protein sequence ID" value="BAV99403.1"/>
    <property type="molecule type" value="Genomic_DNA"/>
</dbReference>
<dbReference type="InterPro" id="IPR043472">
    <property type="entry name" value="Macro_dom-like"/>
</dbReference>
<dbReference type="PROSITE" id="PS51154">
    <property type="entry name" value="MACRO"/>
    <property type="match status" value="1"/>
</dbReference>
<dbReference type="PANTHER" id="PTHR11106:SF111">
    <property type="entry name" value="MACRO DOMAIN-CONTAINING PROTEIN"/>
    <property type="match status" value="1"/>
</dbReference>
<dbReference type="PANTHER" id="PTHR11106">
    <property type="entry name" value="GANGLIOSIDE INDUCED DIFFERENTIATION ASSOCIATED PROTEIN 2-RELATED"/>
    <property type="match status" value="1"/>
</dbReference>
<evidence type="ECO:0000259" key="1">
    <source>
        <dbReference type="PROSITE" id="PS51154"/>
    </source>
</evidence>
<dbReference type="AlphaFoldDB" id="A0AAU9APT4"/>
<reference evidence="2 3" key="1">
    <citation type="journal article" date="2017" name="DNA Res.">
        <title>Complete genome sequence and expression profile of the commercial lytic enzyme producer Lysobacter enzymogenes M497-1.</title>
        <authorList>
            <person name="Takami H."/>
            <person name="Toyoda A."/>
            <person name="Uchiyama I."/>
            <person name="Itoh T."/>
            <person name="Takaki Y."/>
            <person name="Arai W."/>
            <person name="Nishi S."/>
            <person name="Kawai M."/>
            <person name="Shinya K."/>
            <person name="Ikeda H."/>
        </authorList>
    </citation>
    <scope>NUCLEOTIDE SEQUENCE [LARGE SCALE GENOMIC DNA]</scope>
    <source>
        <strain evidence="2 3">M497-1</strain>
    </source>
</reference>